<gene>
    <name evidence="11" type="ORF">D1831_12950</name>
</gene>
<dbReference type="InterPro" id="IPR007329">
    <property type="entry name" value="FMN-bd"/>
</dbReference>
<comment type="similarity">
    <text evidence="3">Belongs to the FAD-dependent oxidoreductase 2 family. FRD/SDH subfamily.</text>
</comment>
<dbReference type="SUPFAM" id="SSF51905">
    <property type="entry name" value="FAD/NAD(P)-binding domain"/>
    <property type="match status" value="1"/>
</dbReference>
<feature type="domain" description="FMN-binding" evidence="10">
    <location>
        <begin position="515"/>
        <end position="590"/>
    </location>
</feature>
<reference evidence="11 12" key="1">
    <citation type="submission" date="2018-08" db="EMBL/GenBank/DDBJ databases">
        <title>Genome Lactobacillus garii FI11369.</title>
        <authorList>
            <person name="Diaz M."/>
            <person name="Narbad A."/>
        </authorList>
    </citation>
    <scope>NUCLEOTIDE SEQUENCE [LARGE SCALE GENOMIC DNA]</scope>
    <source>
        <strain evidence="11 12">FI11369</strain>
    </source>
</reference>
<dbReference type="InterPro" id="IPR003953">
    <property type="entry name" value="FAD-dep_OxRdtase_2_FAD-bd"/>
</dbReference>
<dbReference type="InterPro" id="IPR050315">
    <property type="entry name" value="FAD-oxidoreductase_2"/>
</dbReference>
<dbReference type="InterPro" id="IPR036188">
    <property type="entry name" value="FAD/NAD-bd_sf"/>
</dbReference>
<accession>A0A426D4S0</accession>
<dbReference type="Pfam" id="PF00890">
    <property type="entry name" value="FAD_binding_2"/>
    <property type="match status" value="1"/>
</dbReference>
<dbReference type="GO" id="GO:0033765">
    <property type="term" value="F:steroid dehydrogenase activity, acting on the CH-CH group of donors"/>
    <property type="evidence" value="ECO:0007669"/>
    <property type="project" value="UniProtKB-ARBA"/>
</dbReference>
<dbReference type="AlphaFoldDB" id="A0A426D4S0"/>
<evidence type="ECO:0000313" key="11">
    <source>
        <dbReference type="EMBL" id="RRK09399.1"/>
    </source>
</evidence>
<dbReference type="OrthoDB" id="9806724at2"/>
<proteinExistence type="inferred from homology"/>
<name>A0A426D4S0_9LACO</name>
<evidence type="ECO:0000256" key="4">
    <source>
        <dbReference type="ARBA" id="ARBA00013137"/>
    </source>
</evidence>
<keyword evidence="6" id="KW-0285">Flavoprotein</keyword>
<evidence type="ECO:0000256" key="3">
    <source>
        <dbReference type="ARBA" id="ARBA00008040"/>
    </source>
</evidence>
<dbReference type="EMBL" id="QWZQ01000059">
    <property type="protein sequence ID" value="RRK09399.1"/>
    <property type="molecule type" value="Genomic_DNA"/>
</dbReference>
<dbReference type="Gene3D" id="3.90.700.10">
    <property type="entry name" value="Succinate dehydrogenase/fumarate reductase flavoprotein, catalytic domain"/>
    <property type="match status" value="1"/>
</dbReference>
<keyword evidence="12" id="KW-1185">Reference proteome</keyword>
<dbReference type="GO" id="GO:0010181">
    <property type="term" value="F:FMN binding"/>
    <property type="evidence" value="ECO:0007669"/>
    <property type="project" value="InterPro"/>
</dbReference>
<comment type="cofactor">
    <cofactor evidence="1">
        <name>FMN</name>
        <dbReference type="ChEBI" id="CHEBI:58210"/>
    </cofactor>
</comment>
<sequence length="594" mass="64666">MNYSADLKWDAKYDVVVIGFGGAGATAARYAAKQDRKVLLVDAAPEGSEGGNTRFAAGAFATAVDVDKAKDYYLQSFAPFDHDEATLNSFVYELTQLTTYAEADFGLKAHQSGMHKRPEYYEFDHADAMIHQSMTTLYDGSFWKLLRQGVYDQLDKIDVWYDSPAQHLIQDPQTKTILGVQIEHQGQLRNIAAKNGVVMSSGGYENNPEMVQTFLGRGALAPIGTLYNQGKGIDLAVEAGARLWHMANFDSHAFSLNEGRAHEQFAYMIQWKSLFTGSVFIAGDDGTRYLNEQCEDRHGFQYNHGDYVMLPNQNHPHIVMDQAEYDQLQQDTSPKADQIKQVISYAVKADTLADLADKIKAPRLAQAVADFNFFSAQGRDYVADRPAETIRQFGDGPYYAIAIRHNILHTHGGARRNGQCEVLDLAGNVIPHLYEAGELGDPFATKYIGGSSVADLLISGRLAGLNAAKPKSAAIDLDAVTSPSLAGEALRSDAQATTPTFETAANQYIGVANQGMGDLPITVRVTVDGDQMTDIETMQAAETPTIGGAAMPKLRAAMLKANTYDVDVISGASATSKGYRNAVKDALKQAKKLG</sequence>
<dbReference type="Proteomes" id="UP000283633">
    <property type="component" value="Unassembled WGS sequence"/>
</dbReference>
<dbReference type="Gene3D" id="3.90.1010.20">
    <property type="match status" value="1"/>
</dbReference>
<dbReference type="RefSeq" id="WP_003645700.1">
    <property type="nucleotide sequence ID" value="NZ_QWZQ01000059.1"/>
</dbReference>
<evidence type="ECO:0000256" key="5">
    <source>
        <dbReference type="ARBA" id="ARBA00015872"/>
    </source>
</evidence>
<evidence type="ECO:0000256" key="7">
    <source>
        <dbReference type="ARBA" id="ARBA00022827"/>
    </source>
</evidence>
<dbReference type="SMART" id="SM00900">
    <property type="entry name" value="FMN_bind"/>
    <property type="match status" value="1"/>
</dbReference>
<dbReference type="Gene3D" id="3.50.50.60">
    <property type="entry name" value="FAD/NAD(P)-binding domain"/>
    <property type="match status" value="1"/>
</dbReference>
<keyword evidence="8" id="KW-0560">Oxidoreductase</keyword>
<dbReference type="InterPro" id="IPR027477">
    <property type="entry name" value="Succ_DH/fumarate_Rdtase_cat_sf"/>
</dbReference>
<evidence type="ECO:0000256" key="6">
    <source>
        <dbReference type="ARBA" id="ARBA00022630"/>
    </source>
</evidence>
<organism evidence="11 12">
    <name type="scientific">Lactiplantibacillus garii</name>
    <dbReference type="NCBI Taxonomy" id="2306423"/>
    <lineage>
        <taxon>Bacteria</taxon>
        <taxon>Bacillati</taxon>
        <taxon>Bacillota</taxon>
        <taxon>Bacilli</taxon>
        <taxon>Lactobacillales</taxon>
        <taxon>Lactobacillaceae</taxon>
        <taxon>Lactiplantibacillus</taxon>
    </lineage>
</organism>
<dbReference type="EC" id="1.3.99.33" evidence="4"/>
<dbReference type="GO" id="GO:0016020">
    <property type="term" value="C:membrane"/>
    <property type="evidence" value="ECO:0007669"/>
    <property type="project" value="InterPro"/>
</dbReference>
<keyword evidence="7" id="KW-0274">FAD</keyword>
<evidence type="ECO:0000313" key="12">
    <source>
        <dbReference type="Proteomes" id="UP000283633"/>
    </source>
</evidence>
<evidence type="ECO:0000256" key="8">
    <source>
        <dbReference type="ARBA" id="ARBA00023002"/>
    </source>
</evidence>
<dbReference type="Pfam" id="PF04205">
    <property type="entry name" value="FMN_bind"/>
    <property type="match status" value="1"/>
</dbReference>
<evidence type="ECO:0000256" key="2">
    <source>
        <dbReference type="ARBA" id="ARBA00001974"/>
    </source>
</evidence>
<comment type="cofactor">
    <cofactor evidence="2">
        <name>FAD</name>
        <dbReference type="ChEBI" id="CHEBI:57692"/>
    </cofactor>
</comment>
<evidence type="ECO:0000259" key="10">
    <source>
        <dbReference type="SMART" id="SM00900"/>
    </source>
</evidence>
<dbReference type="SUPFAM" id="SSF56425">
    <property type="entry name" value="Succinate dehydrogenase/fumarate reductase flavoprotein, catalytic domain"/>
    <property type="match status" value="1"/>
</dbReference>
<comment type="caution">
    <text evidence="11">The sequence shown here is derived from an EMBL/GenBank/DDBJ whole genome shotgun (WGS) entry which is preliminary data.</text>
</comment>
<dbReference type="PANTHER" id="PTHR43400">
    <property type="entry name" value="FUMARATE REDUCTASE"/>
    <property type="match status" value="1"/>
</dbReference>
<evidence type="ECO:0000256" key="1">
    <source>
        <dbReference type="ARBA" id="ARBA00001917"/>
    </source>
</evidence>
<protein>
    <recommendedName>
        <fullName evidence="5">Urocanate reductase</fullName>
        <ecNumber evidence="4">1.3.99.33</ecNumber>
    </recommendedName>
</protein>
<evidence type="ECO:0000256" key="9">
    <source>
        <dbReference type="ARBA" id="ARBA00049922"/>
    </source>
</evidence>
<dbReference type="PANTHER" id="PTHR43400:SF7">
    <property type="entry name" value="FAD-DEPENDENT OXIDOREDUCTASE 2 FAD BINDING DOMAIN-CONTAINING PROTEIN"/>
    <property type="match status" value="1"/>
</dbReference>
<comment type="catalytic activity">
    <reaction evidence="9">
        <text>dihydrourocanate + A = urocanate + AH2</text>
        <dbReference type="Rhea" id="RHEA:36059"/>
        <dbReference type="ChEBI" id="CHEBI:13193"/>
        <dbReference type="ChEBI" id="CHEBI:17499"/>
        <dbReference type="ChEBI" id="CHEBI:27247"/>
        <dbReference type="ChEBI" id="CHEBI:72991"/>
        <dbReference type="EC" id="1.3.99.33"/>
    </reaction>
</comment>